<dbReference type="EMBL" id="SSMQ01000004">
    <property type="protein sequence ID" value="TKD12115.1"/>
    <property type="molecule type" value="Genomic_DNA"/>
</dbReference>
<dbReference type="GO" id="GO:0003824">
    <property type="term" value="F:catalytic activity"/>
    <property type="evidence" value="ECO:0007669"/>
    <property type="project" value="InterPro"/>
</dbReference>
<comment type="caution">
    <text evidence="2">The sequence shown here is derived from an EMBL/GenBank/DDBJ whole genome shotgun (WGS) entry which is preliminary data.</text>
</comment>
<dbReference type="PANTHER" id="PTHR14859">
    <property type="entry name" value="CALCOFLUOR WHITE HYPERSENSITIVE PROTEIN PRECURSOR"/>
    <property type="match status" value="1"/>
</dbReference>
<dbReference type="PANTHER" id="PTHR14859:SF1">
    <property type="entry name" value="PGAP2-INTERACTING PROTEIN"/>
    <property type="match status" value="1"/>
</dbReference>
<name>A0A4U1JI42_9BACT</name>
<evidence type="ECO:0000313" key="2">
    <source>
        <dbReference type="EMBL" id="TKD12115.1"/>
    </source>
</evidence>
<dbReference type="InterPro" id="IPR036691">
    <property type="entry name" value="Endo/exonu/phosph_ase_sf"/>
</dbReference>
<dbReference type="InterPro" id="IPR005135">
    <property type="entry name" value="Endo/exonuclease/phosphatase"/>
</dbReference>
<dbReference type="OrthoDB" id="155529at2"/>
<feature type="domain" description="Endonuclease/exonuclease/phosphatase" evidence="1">
    <location>
        <begin position="7"/>
        <end position="257"/>
    </location>
</feature>
<dbReference type="Pfam" id="PF03372">
    <property type="entry name" value="Exo_endo_phos"/>
    <property type="match status" value="1"/>
</dbReference>
<accession>A0A4U1JI42</accession>
<dbReference type="RefSeq" id="WP_136927910.1">
    <property type="nucleotide sequence ID" value="NZ_SSMQ01000004.1"/>
</dbReference>
<evidence type="ECO:0000313" key="3">
    <source>
        <dbReference type="Proteomes" id="UP000309215"/>
    </source>
</evidence>
<organism evidence="2 3">
    <name type="scientific">Polyangium fumosum</name>
    <dbReference type="NCBI Taxonomy" id="889272"/>
    <lineage>
        <taxon>Bacteria</taxon>
        <taxon>Pseudomonadati</taxon>
        <taxon>Myxococcota</taxon>
        <taxon>Polyangia</taxon>
        <taxon>Polyangiales</taxon>
        <taxon>Polyangiaceae</taxon>
        <taxon>Polyangium</taxon>
    </lineage>
</organism>
<dbReference type="InterPro" id="IPR051916">
    <property type="entry name" value="GPI-anchor_lipid_remodeler"/>
</dbReference>
<keyword evidence="3" id="KW-1185">Reference proteome</keyword>
<sequence length="274" mass="30549">MERLRVLTLNIWNKKGPWERRLELIREGIRRLSPDIIGLQEVILYNDRTQADEIREGLGYDAAFGMAHDLGDGIHFGNAVLSRFPIEKRAVLPLPTAGDEERRALLHARIRTPAGSLPFFVTHLNWKFHDGVAREAQVVSIAEHVMHEAPVGADLPAVLVGDFNAVSHSAEMRFLLGLQSLGGKSVHFTDCFEHLGAPPGYTFDSENNPYAALTHEFPRRIDYILVRGPELGTGRGKPLSAQVVMTENQDDVAPSDHYGVFAEINVRELGPRLH</sequence>
<dbReference type="GO" id="GO:0006506">
    <property type="term" value="P:GPI anchor biosynthetic process"/>
    <property type="evidence" value="ECO:0007669"/>
    <property type="project" value="TreeGrafter"/>
</dbReference>
<dbReference type="Proteomes" id="UP000309215">
    <property type="component" value="Unassembled WGS sequence"/>
</dbReference>
<protein>
    <recommendedName>
        <fullName evidence="1">Endonuclease/exonuclease/phosphatase domain-containing protein</fullName>
    </recommendedName>
</protein>
<gene>
    <name evidence="2" type="ORF">E8A74_05760</name>
</gene>
<dbReference type="SUPFAM" id="SSF56219">
    <property type="entry name" value="DNase I-like"/>
    <property type="match status" value="1"/>
</dbReference>
<proteinExistence type="predicted"/>
<dbReference type="Gene3D" id="3.60.10.10">
    <property type="entry name" value="Endonuclease/exonuclease/phosphatase"/>
    <property type="match status" value="1"/>
</dbReference>
<dbReference type="AlphaFoldDB" id="A0A4U1JI42"/>
<dbReference type="GO" id="GO:0016020">
    <property type="term" value="C:membrane"/>
    <property type="evidence" value="ECO:0007669"/>
    <property type="project" value="GOC"/>
</dbReference>
<evidence type="ECO:0000259" key="1">
    <source>
        <dbReference type="Pfam" id="PF03372"/>
    </source>
</evidence>
<reference evidence="2 3" key="1">
    <citation type="submission" date="2019-04" db="EMBL/GenBank/DDBJ databases">
        <authorList>
            <person name="Li Y."/>
            <person name="Wang J."/>
        </authorList>
    </citation>
    <scope>NUCLEOTIDE SEQUENCE [LARGE SCALE GENOMIC DNA]</scope>
    <source>
        <strain evidence="2 3">DSM 14668</strain>
    </source>
</reference>